<dbReference type="GO" id="GO:0055085">
    <property type="term" value="P:transmembrane transport"/>
    <property type="evidence" value="ECO:0007669"/>
    <property type="project" value="InterPro"/>
</dbReference>
<evidence type="ECO:0000313" key="10">
    <source>
        <dbReference type="EMBL" id="SIR03453.1"/>
    </source>
</evidence>
<evidence type="ECO:0000256" key="1">
    <source>
        <dbReference type="ARBA" id="ARBA00004651"/>
    </source>
</evidence>
<keyword evidence="4" id="KW-1003">Cell membrane</keyword>
<dbReference type="PROSITE" id="PS50928">
    <property type="entry name" value="ABC_TM1"/>
    <property type="match status" value="1"/>
</dbReference>
<reference evidence="11" key="1">
    <citation type="submission" date="2017-01" db="EMBL/GenBank/DDBJ databases">
        <authorList>
            <person name="Varghese N."/>
            <person name="Submissions S."/>
        </authorList>
    </citation>
    <scope>NUCLEOTIDE SEQUENCE [LARGE SCALE GENOMIC DNA]</scope>
    <source>
        <strain evidence="11">ATCC 51758</strain>
    </source>
</reference>
<accession>A0A1N6XMA4</accession>
<name>A0A1N6XMA4_9RHOO</name>
<evidence type="ECO:0000256" key="6">
    <source>
        <dbReference type="ARBA" id="ARBA00022989"/>
    </source>
</evidence>
<dbReference type="CDD" id="cd06261">
    <property type="entry name" value="TM_PBP2"/>
    <property type="match status" value="1"/>
</dbReference>
<dbReference type="Proteomes" id="UP000186819">
    <property type="component" value="Unassembled WGS sequence"/>
</dbReference>
<protein>
    <submittedName>
        <fullName evidence="10">Spermidine/putrescine transport system permease protein</fullName>
    </submittedName>
</protein>
<evidence type="ECO:0000256" key="3">
    <source>
        <dbReference type="ARBA" id="ARBA00022448"/>
    </source>
</evidence>
<gene>
    <name evidence="10" type="ORF">SAMN05421829_10940</name>
</gene>
<evidence type="ECO:0000256" key="4">
    <source>
        <dbReference type="ARBA" id="ARBA00022475"/>
    </source>
</evidence>
<dbReference type="Pfam" id="PF00528">
    <property type="entry name" value="BPD_transp_1"/>
    <property type="match status" value="1"/>
</dbReference>
<dbReference type="PANTHER" id="PTHR43848:SF2">
    <property type="entry name" value="PUTRESCINE TRANSPORT SYSTEM PERMEASE PROTEIN POTI"/>
    <property type="match status" value="1"/>
</dbReference>
<feature type="transmembrane region" description="Helical" evidence="8">
    <location>
        <begin position="132"/>
        <end position="151"/>
    </location>
</feature>
<feature type="domain" description="ABC transmembrane type-1" evidence="9">
    <location>
        <begin position="64"/>
        <end position="251"/>
    </location>
</feature>
<keyword evidence="5 8" id="KW-0812">Transmembrane</keyword>
<dbReference type="AlphaFoldDB" id="A0A1N6XMA4"/>
<dbReference type="PANTHER" id="PTHR43848">
    <property type="entry name" value="PUTRESCINE TRANSPORT SYSTEM PERMEASE PROTEIN POTI"/>
    <property type="match status" value="1"/>
</dbReference>
<keyword evidence="11" id="KW-1185">Reference proteome</keyword>
<feature type="transmembrane region" description="Helical" evidence="8">
    <location>
        <begin position="68"/>
        <end position="87"/>
    </location>
</feature>
<feature type="transmembrane region" description="Helical" evidence="8">
    <location>
        <begin position="231"/>
        <end position="254"/>
    </location>
</feature>
<dbReference type="InterPro" id="IPR051789">
    <property type="entry name" value="Bact_Polyamine_Transport"/>
</dbReference>
<dbReference type="GO" id="GO:0005886">
    <property type="term" value="C:plasma membrane"/>
    <property type="evidence" value="ECO:0007669"/>
    <property type="project" value="UniProtKB-SubCell"/>
</dbReference>
<feature type="transmembrane region" description="Helical" evidence="8">
    <location>
        <begin position="99"/>
        <end position="120"/>
    </location>
</feature>
<keyword evidence="3 8" id="KW-0813">Transport</keyword>
<dbReference type="InterPro" id="IPR035906">
    <property type="entry name" value="MetI-like_sf"/>
</dbReference>
<dbReference type="InterPro" id="IPR000515">
    <property type="entry name" value="MetI-like"/>
</dbReference>
<evidence type="ECO:0000259" key="9">
    <source>
        <dbReference type="PROSITE" id="PS50928"/>
    </source>
</evidence>
<comment type="subcellular location">
    <subcellularLocation>
        <location evidence="1 8">Cell membrane</location>
        <topology evidence="1 8">Multi-pass membrane protein</topology>
    </subcellularLocation>
</comment>
<dbReference type="EMBL" id="FTMD01000009">
    <property type="protein sequence ID" value="SIR03453.1"/>
    <property type="molecule type" value="Genomic_DNA"/>
</dbReference>
<dbReference type="SUPFAM" id="SSF161098">
    <property type="entry name" value="MetI-like"/>
    <property type="match status" value="1"/>
</dbReference>
<dbReference type="RefSeq" id="WP_076602772.1">
    <property type="nucleotide sequence ID" value="NZ_FTMD01000009.1"/>
</dbReference>
<keyword evidence="7 8" id="KW-0472">Membrane</keyword>
<dbReference type="STRING" id="34027.SAMN05421829_10940"/>
<dbReference type="Gene3D" id="1.10.3720.10">
    <property type="entry name" value="MetI-like"/>
    <property type="match status" value="1"/>
</dbReference>
<evidence type="ECO:0000256" key="8">
    <source>
        <dbReference type="RuleBase" id="RU363032"/>
    </source>
</evidence>
<evidence type="ECO:0000256" key="7">
    <source>
        <dbReference type="ARBA" id="ARBA00023136"/>
    </source>
</evidence>
<organism evidence="10 11">
    <name type="scientific">Aromatoleum tolulyticum</name>
    <dbReference type="NCBI Taxonomy" id="34027"/>
    <lineage>
        <taxon>Bacteria</taxon>
        <taxon>Pseudomonadati</taxon>
        <taxon>Pseudomonadota</taxon>
        <taxon>Betaproteobacteria</taxon>
        <taxon>Rhodocyclales</taxon>
        <taxon>Rhodocyclaceae</taxon>
        <taxon>Aromatoleum</taxon>
    </lineage>
</organism>
<evidence type="ECO:0000256" key="5">
    <source>
        <dbReference type="ARBA" id="ARBA00022692"/>
    </source>
</evidence>
<sequence length="284" mass="30753">MMLRLGRWFGWAYTGYTFLFILAPIAASLVFSFNADRFPSLPLKGFTTEWYGGTFTDPLVIEAFQRSVMVSIPVALLSTILGFCAAYCDFRFDFRGKSLFSLLMLLPPTIPAVIMGLGMLSYLSRMSLAGEVWAVLISHVVIALPFAMAMIRLRLAQMDSALEEASWNLRASPAQTLWYVVLPFCKQSLVAAFLITAAVSFDEFAVAWFVSGLNETVPVRVLVFLQGQVSPVINAIGTAVFTSSIFLVAIGMAFSGMGKAKRAAAEAPAQPAAGALVSNNGLSL</sequence>
<evidence type="ECO:0000256" key="2">
    <source>
        <dbReference type="ARBA" id="ARBA00007069"/>
    </source>
</evidence>
<dbReference type="OrthoDB" id="9178195at2"/>
<evidence type="ECO:0000313" key="11">
    <source>
        <dbReference type="Proteomes" id="UP000186819"/>
    </source>
</evidence>
<keyword evidence="6 8" id="KW-1133">Transmembrane helix</keyword>
<proteinExistence type="inferred from homology"/>
<feature type="transmembrane region" description="Helical" evidence="8">
    <location>
        <begin position="12"/>
        <end position="33"/>
    </location>
</feature>
<comment type="similarity">
    <text evidence="2">Belongs to the binding-protein-dependent transport system permease family. CysTW subfamily.</text>
</comment>